<gene>
    <name evidence="2" type="ORF">QJ521_05625</name>
</gene>
<protein>
    <submittedName>
        <fullName evidence="2">Helix-turn-helix domain-containing protein</fullName>
    </submittedName>
</protein>
<dbReference type="Pfam" id="PF12323">
    <property type="entry name" value="HTH_OrfB_IS605"/>
    <property type="match status" value="1"/>
</dbReference>
<sequence length="96" mass="11604">MNETVKGYVYRLKPTTKQINLINQTFGCVRKMWNLLLLERKSIYELYGKYPELLNSHQYMNPKTIKEQFPYMYDVDSQSLTTAWLHLKQAYSHFFN</sequence>
<dbReference type="Proteomes" id="UP001431532">
    <property type="component" value="Unassembled WGS sequence"/>
</dbReference>
<feature type="domain" description="Transposase putative helix-turn-helix" evidence="1">
    <location>
        <begin position="5"/>
        <end position="49"/>
    </location>
</feature>
<evidence type="ECO:0000259" key="1">
    <source>
        <dbReference type="Pfam" id="PF12323"/>
    </source>
</evidence>
<organism evidence="2 3">
    <name type="scientific">Peloplasma aerotolerans</name>
    <dbReference type="NCBI Taxonomy" id="3044389"/>
    <lineage>
        <taxon>Bacteria</taxon>
        <taxon>Bacillati</taxon>
        <taxon>Mycoplasmatota</taxon>
        <taxon>Mollicutes</taxon>
        <taxon>Acholeplasmatales</taxon>
        <taxon>Acholeplasmataceae</taxon>
        <taxon>Peloplasma</taxon>
    </lineage>
</organism>
<name>A0AAW6UA30_9MOLU</name>
<evidence type="ECO:0000313" key="3">
    <source>
        <dbReference type="Proteomes" id="UP001431532"/>
    </source>
</evidence>
<reference evidence="2" key="1">
    <citation type="submission" date="2023-05" db="EMBL/GenBank/DDBJ databases">
        <title>Mariniplasma microaerophilum sp. nov., a novel anaerobic mollicute isolated from terrestrial mud volcano, Taman Peninsula, Russia.</title>
        <authorList>
            <person name="Khomyakova M.A."/>
            <person name="Merkel A.Y."/>
            <person name="Slobodkin A.I."/>
        </authorList>
    </citation>
    <scope>NUCLEOTIDE SEQUENCE</scope>
    <source>
        <strain evidence="2">M4Ah</strain>
    </source>
</reference>
<comment type="caution">
    <text evidence="2">The sequence shown here is derived from an EMBL/GenBank/DDBJ whole genome shotgun (WGS) entry which is preliminary data.</text>
</comment>
<keyword evidence="3" id="KW-1185">Reference proteome</keyword>
<dbReference type="EMBL" id="JASCXW010000016">
    <property type="protein sequence ID" value="MDI6453033.1"/>
    <property type="molecule type" value="Genomic_DNA"/>
</dbReference>
<dbReference type="AlphaFoldDB" id="A0AAW6UA30"/>
<dbReference type="RefSeq" id="WP_282839461.1">
    <property type="nucleotide sequence ID" value="NZ_JASCXW010000016.1"/>
</dbReference>
<dbReference type="InterPro" id="IPR021027">
    <property type="entry name" value="Transposase_put_HTH"/>
</dbReference>
<evidence type="ECO:0000313" key="2">
    <source>
        <dbReference type="EMBL" id="MDI6453033.1"/>
    </source>
</evidence>
<proteinExistence type="predicted"/>
<accession>A0AAW6UA30</accession>